<dbReference type="InterPro" id="IPR027266">
    <property type="entry name" value="TrmE/GcvT-like"/>
</dbReference>
<evidence type="ECO:0000256" key="2">
    <source>
        <dbReference type="ARBA" id="ARBA00022946"/>
    </source>
</evidence>
<dbReference type="Pfam" id="PF25455">
    <property type="entry name" value="Beta-barrel_CAF17_C"/>
    <property type="match status" value="1"/>
</dbReference>
<dbReference type="PANTHER" id="PTHR22602:SF0">
    <property type="entry name" value="TRANSFERASE CAF17, MITOCHONDRIAL-RELATED"/>
    <property type="match status" value="1"/>
</dbReference>
<keyword evidence="7" id="KW-1185">Reference proteome</keyword>
<sequence length="351" mass="39753">MLLLSKLLRNVEIAKLILTDKCIKCNYRFFGVTKRNYSTDDNSSELKVERLKARSVLSVEGSDSLNFLQDLTTNDIRLLEDSSKCIFSAFLNAKGKVIHDTIIYKPENQDIFLVECDISSIEALQVHMTMYRGRRRVEIRSVENELNVWAIYNPSEGNIGEIDLGENVVVCPDPRVSYLGLRVLAPAGLDVAKKINNKGTSTSNVSFYKSLRYKLGIGEGAREIPYGRYSPTEVNCDFLNGICSRKNMYIGQEAAMKEDKAVKQKSRLMPIFLEILKMRSFPLNTPIEDVMRKRKTPVGYLRGNQGRVGIGLMKVSEALHQANIRVGQILGHCARPPWWPNEEDDISKKII</sequence>
<keyword evidence="2" id="KW-0809">Transit peptide</keyword>
<gene>
    <name evidence="6" type="ORF">NEZAVI_LOCUS10101</name>
</gene>
<dbReference type="PANTHER" id="PTHR22602">
    <property type="entry name" value="TRANSFERASE CAF17, MITOCHONDRIAL-RELATED"/>
    <property type="match status" value="1"/>
</dbReference>
<evidence type="ECO:0000313" key="6">
    <source>
        <dbReference type="EMBL" id="CAH1400979.1"/>
    </source>
</evidence>
<evidence type="ECO:0000313" key="7">
    <source>
        <dbReference type="Proteomes" id="UP001152798"/>
    </source>
</evidence>
<reference evidence="6" key="1">
    <citation type="submission" date="2022-01" db="EMBL/GenBank/DDBJ databases">
        <authorList>
            <person name="King R."/>
        </authorList>
    </citation>
    <scope>NUCLEOTIDE SEQUENCE</scope>
</reference>
<dbReference type="EMBL" id="OV725081">
    <property type="protein sequence ID" value="CAH1400979.1"/>
    <property type="molecule type" value="Genomic_DNA"/>
</dbReference>
<accession>A0A9P0HF92</accession>
<name>A0A9P0HF92_NEZVI</name>
<dbReference type="InterPro" id="IPR057460">
    <property type="entry name" value="CAF17_C"/>
</dbReference>
<evidence type="ECO:0008006" key="8">
    <source>
        <dbReference type="Google" id="ProtNLM"/>
    </source>
</evidence>
<dbReference type="Gene3D" id="3.30.1360.120">
    <property type="entry name" value="Probable tRNA modification gtpase trme, domain 1"/>
    <property type="match status" value="1"/>
</dbReference>
<dbReference type="GO" id="GO:0005759">
    <property type="term" value="C:mitochondrial matrix"/>
    <property type="evidence" value="ECO:0007669"/>
    <property type="project" value="TreeGrafter"/>
</dbReference>
<protein>
    <recommendedName>
        <fullName evidence="8">Aminomethyltransferase folate-binding domain-containing protein</fullName>
    </recommendedName>
</protein>
<dbReference type="Pfam" id="PF01571">
    <property type="entry name" value="GCV_T"/>
    <property type="match status" value="1"/>
</dbReference>
<dbReference type="GO" id="GO:0016226">
    <property type="term" value="P:iron-sulfur cluster assembly"/>
    <property type="evidence" value="ECO:0007669"/>
    <property type="project" value="TreeGrafter"/>
</dbReference>
<evidence type="ECO:0000256" key="1">
    <source>
        <dbReference type="ARBA" id="ARBA00004173"/>
    </source>
</evidence>
<evidence type="ECO:0000259" key="5">
    <source>
        <dbReference type="Pfam" id="PF25455"/>
    </source>
</evidence>
<comment type="subcellular location">
    <subcellularLocation>
        <location evidence="1">Mitochondrion</location>
    </subcellularLocation>
</comment>
<proteinExistence type="predicted"/>
<dbReference type="InterPro" id="IPR006222">
    <property type="entry name" value="GCVT_N"/>
</dbReference>
<dbReference type="Proteomes" id="UP001152798">
    <property type="component" value="Chromosome 5"/>
</dbReference>
<keyword evidence="3" id="KW-0496">Mitochondrion</keyword>
<evidence type="ECO:0000256" key="3">
    <source>
        <dbReference type="ARBA" id="ARBA00023128"/>
    </source>
</evidence>
<feature type="domain" description="GCVT N-terminal" evidence="4">
    <location>
        <begin position="57"/>
        <end position="154"/>
    </location>
</feature>
<organism evidence="6 7">
    <name type="scientific">Nezara viridula</name>
    <name type="common">Southern green stink bug</name>
    <name type="synonym">Cimex viridulus</name>
    <dbReference type="NCBI Taxonomy" id="85310"/>
    <lineage>
        <taxon>Eukaryota</taxon>
        <taxon>Metazoa</taxon>
        <taxon>Ecdysozoa</taxon>
        <taxon>Arthropoda</taxon>
        <taxon>Hexapoda</taxon>
        <taxon>Insecta</taxon>
        <taxon>Pterygota</taxon>
        <taxon>Neoptera</taxon>
        <taxon>Paraneoptera</taxon>
        <taxon>Hemiptera</taxon>
        <taxon>Heteroptera</taxon>
        <taxon>Panheteroptera</taxon>
        <taxon>Pentatomomorpha</taxon>
        <taxon>Pentatomoidea</taxon>
        <taxon>Pentatomidae</taxon>
        <taxon>Pentatominae</taxon>
        <taxon>Nezara</taxon>
    </lineage>
</organism>
<dbReference type="OrthoDB" id="191995at2759"/>
<feature type="domain" description="CAF17 C-terminal" evidence="5">
    <location>
        <begin position="267"/>
        <end position="340"/>
    </location>
</feature>
<dbReference type="AlphaFoldDB" id="A0A9P0HF92"/>
<dbReference type="InterPro" id="IPR045179">
    <property type="entry name" value="YgfZ/GcvT"/>
</dbReference>
<evidence type="ECO:0000259" key="4">
    <source>
        <dbReference type="Pfam" id="PF01571"/>
    </source>
</evidence>
<dbReference type="SUPFAM" id="SSF103025">
    <property type="entry name" value="Folate-binding domain"/>
    <property type="match status" value="1"/>
</dbReference>